<reference evidence="1" key="1">
    <citation type="submission" date="2021-06" db="EMBL/GenBank/DDBJ databases">
        <authorList>
            <person name="Kallberg Y."/>
            <person name="Tangrot J."/>
            <person name="Rosling A."/>
        </authorList>
    </citation>
    <scope>NUCLEOTIDE SEQUENCE</scope>
    <source>
        <strain evidence="1">FL966</strain>
    </source>
</reference>
<sequence length="172" mass="20476">MSKNYQEIQNDLNKLLKASSVNIKTLPQLFKQSSKNQKKITILWRRLACAKRLKRQIESLVYSFYLEKILETVTKRERIMCNKLLTRYFISVSIRTYYFFEKLSVKQIYRTSTMNLTMISKLGFREFQNLTITDNDDYELVQPNLVQFKGISQPKFLIDQVIEDKLDNVNLP</sequence>
<keyword evidence="2" id="KW-1185">Reference proteome</keyword>
<organism evidence="1 2">
    <name type="scientific">Cetraspora pellucida</name>
    <dbReference type="NCBI Taxonomy" id="1433469"/>
    <lineage>
        <taxon>Eukaryota</taxon>
        <taxon>Fungi</taxon>
        <taxon>Fungi incertae sedis</taxon>
        <taxon>Mucoromycota</taxon>
        <taxon>Glomeromycotina</taxon>
        <taxon>Glomeromycetes</taxon>
        <taxon>Diversisporales</taxon>
        <taxon>Gigasporaceae</taxon>
        <taxon>Cetraspora</taxon>
    </lineage>
</organism>
<name>A0A9N9AFU7_9GLOM</name>
<dbReference type="Proteomes" id="UP000789759">
    <property type="component" value="Unassembled WGS sequence"/>
</dbReference>
<proteinExistence type="predicted"/>
<dbReference type="EMBL" id="CAJVQA010001837">
    <property type="protein sequence ID" value="CAG8528095.1"/>
    <property type="molecule type" value="Genomic_DNA"/>
</dbReference>
<accession>A0A9N9AFU7</accession>
<dbReference type="AlphaFoldDB" id="A0A9N9AFU7"/>
<comment type="caution">
    <text evidence="1">The sequence shown here is derived from an EMBL/GenBank/DDBJ whole genome shotgun (WGS) entry which is preliminary data.</text>
</comment>
<evidence type="ECO:0000313" key="1">
    <source>
        <dbReference type="EMBL" id="CAG8528095.1"/>
    </source>
</evidence>
<evidence type="ECO:0000313" key="2">
    <source>
        <dbReference type="Proteomes" id="UP000789759"/>
    </source>
</evidence>
<gene>
    <name evidence="1" type="ORF">CPELLU_LOCUS3713</name>
</gene>
<dbReference type="OrthoDB" id="2333764at2759"/>
<protein>
    <submittedName>
        <fullName evidence="1">9145_t:CDS:1</fullName>
    </submittedName>
</protein>